<name>A0A6L2J4R4_TANCI</name>
<feature type="domain" description="Integrase catalytic" evidence="2">
    <location>
        <begin position="153"/>
        <end position="318"/>
    </location>
</feature>
<evidence type="ECO:0000259" key="2">
    <source>
        <dbReference type="PROSITE" id="PS50994"/>
    </source>
</evidence>
<accession>A0A6L2J4R4</accession>
<organism evidence="3">
    <name type="scientific">Tanacetum cinerariifolium</name>
    <name type="common">Dalmatian daisy</name>
    <name type="synonym">Chrysanthemum cinerariifolium</name>
    <dbReference type="NCBI Taxonomy" id="118510"/>
    <lineage>
        <taxon>Eukaryota</taxon>
        <taxon>Viridiplantae</taxon>
        <taxon>Streptophyta</taxon>
        <taxon>Embryophyta</taxon>
        <taxon>Tracheophyta</taxon>
        <taxon>Spermatophyta</taxon>
        <taxon>Magnoliopsida</taxon>
        <taxon>eudicotyledons</taxon>
        <taxon>Gunneridae</taxon>
        <taxon>Pentapetalae</taxon>
        <taxon>asterids</taxon>
        <taxon>campanulids</taxon>
        <taxon>Asterales</taxon>
        <taxon>Asteraceae</taxon>
        <taxon>Asteroideae</taxon>
        <taxon>Anthemideae</taxon>
        <taxon>Anthemidinae</taxon>
        <taxon>Tanacetum</taxon>
    </lineage>
</organism>
<reference evidence="3" key="1">
    <citation type="journal article" date="2019" name="Sci. Rep.">
        <title>Draft genome of Tanacetum cinerariifolium, the natural source of mosquito coil.</title>
        <authorList>
            <person name="Yamashiro T."/>
            <person name="Shiraishi A."/>
            <person name="Satake H."/>
            <person name="Nakayama K."/>
        </authorList>
    </citation>
    <scope>NUCLEOTIDE SEQUENCE</scope>
</reference>
<dbReference type="InterPro" id="IPR036397">
    <property type="entry name" value="RNaseH_sf"/>
</dbReference>
<dbReference type="PROSITE" id="PS50994">
    <property type="entry name" value="INTEGRASE"/>
    <property type="match status" value="1"/>
</dbReference>
<dbReference type="PANTHER" id="PTHR42648">
    <property type="entry name" value="TRANSPOSASE, PUTATIVE-RELATED"/>
    <property type="match status" value="1"/>
</dbReference>
<sequence length="810" mass="91851">MGIDFRFTMKSCFVYSSMSHLIKDCTFHEDRMAKKSVLPNNVGKGTGHRESRPIWNNVQRINHQKKFAPTAVFTRSGRIPVSAAKPKAVASTISAVKRNGVTDVKASAGCVWRQKVNDIDQIFKDNRWIYTRVDYGHLHQALKNKGIVDSRFSSHIKGNKAYLVDYQEINDGGFVAFGSSRVTDEFSRCSWVFFLASKDETSKVLKPFITTIENQINKKVKVIRCDNGTEFKNRDLDEFYGMKGIKREYSNGGTPQQNGIAERKNKTLIKAARTMLADSLLPITFWAEAVNTAFYVLNRALVTKHHNKTPFELLNGRSPRLDFMRPFGYLVTILNTLDPLRKFKGNQTDKNAGPQDINGNAGTQDTIDVGKQVSDQHHIVLPLWSSIFSTYKNSDDKAEDDKPKDDTCLKTIAEPCCGPSSPHPDDTLLHVAQDDSQIPNLEDTVELKSTDIFTSAYDADLDTFTSLVHNVGTKADFNNRESSTIMEPEKVAQALDDESWVEAIQDELLQFSLQKVWRQVDMPYRKKTIGTKWVYRNKKDERGIVVRNKARLMDVKSTFLYDTIEEEVYVSQPPDFIDPQYPHKAYKNGYKREITDKTLFIKTNKDDIMLVQMSSIGELTFFLGLQVKQSKEGIFISQDKYVAEILKKFYFSSVGTASTPIETQKPLVKDEEAAGVDVHLYRSMIRSLMYLKGQPKLSLSYPIDSPFDLEAYSDSDYARANLDRKFTTGADLAFTPQHNMVAYLEKTKGNVEFHQIVDFLTSSSIHHALTISPTIYASNIEHFWNTANSQTINDEKQIHATVDGNIVVVT</sequence>
<gene>
    <name evidence="3" type="ORF">Tci_003608</name>
</gene>
<comment type="caution">
    <text evidence="3">The sequence shown here is derived from an EMBL/GenBank/DDBJ whole genome shotgun (WGS) entry which is preliminary data.</text>
</comment>
<evidence type="ECO:0000313" key="3">
    <source>
        <dbReference type="EMBL" id="GEU31630.1"/>
    </source>
</evidence>
<feature type="region of interest" description="Disordered" evidence="1">
    <location>
        <begin position="345"/>
        <end position="366"/>
    </location>
</feature>
<protein>
    <submittedName>
        <fullName evidence="3">Ribonuclease H-like domain-containing protein</fullName>
    </submittedName>
</protein>
<dbReference type="GO" id="GO:0015074">
    <property type="term" value="P:DNA integration"/>
    <property type="evidence" value="ECO:0007669"/>
    <property type="project" value="InterPro"/>
</dbReference>
<dbReference type="InterPro" id="IPR039537">
    <property type="entry name" value="Retrotran_Ty1/copia-like"/>
</dbReference>
<dbReference type="InterPro" id="IPR001584">
    <property type="entry name" value="Integrase_cat-core"/>
</dbReference>
<dbReference type="InterPro" id="IPR012337">
    <property type="entry name" value="RNaseH-like_sf"/>
</dbReference>
<proteinExistence type="predicted"/>
<dbReference type="GO" id="GO:0003676">
    <property type="term" value="F:nucleic acid binding"/>
    <property type="evidence" value="ECO:0007669"/>
    <property type="project" value="InterPro"/>
</dbReference>
<dbReference type="EMBL" id="BKCJ010000270">
    <property type="protein sequence ID" value="GEU31630.1"/>
    <property type="molecule type" value="Genomic_DNA"/>
</dbReference>
<dbReference type="PANTHER" id="PTHR42648:SF32">
    <property type="entry name" value="RIBONUCLEASE H-LIKE DOMAIN, GAG-PRE-INTEGRASE DOMAIN PROTEIN-RELATED"/>
    <property type="match status" value="1"/>
</dbReference>
<dbReference type="SUPFAM" id="SSF53098">
    <property type="entry name" value="Ribonuclease H-like"/>
    <property type="match status" value="1"/>
</dbReference>
<dbReference type="Gene3D" id="3.30.420.10">
    <property type="entry name" value="Ribonuclease H-like superfamily/Ribonuclease H"/>
    <property type="match status" value="1"/>
</dbReference>
<evidence type="ECO:0000256" key="1">
    <source>
        <dbReference type="SAM" id="MobiDB-lite"/>
    </source>
</evidence>
<dbReference type="AlphaFoldDB" id="A0A6L2J4R4"/>
<feature type="compositionally biased region" description="Polar residues" evidence="1">
    <location>
        <begin position="357"/>
        <end position="366"/>
    </location>
</feature>